<dbReference type="AlphaFoldDB" id="A0A507SUV4"/>
<dbReference type="InterPro" id="IPR058582">
    <property type="entry name" value="KH_NusA_2nd"/>
</dbReference>
<accession>A0A507SUV4</accession>
<keyword evidence="1" id="KW-0806">Transcription termination</keyword>
<gene>
    <name evidence="11" type="ORF">E1I18_00860</name>
</gene>
<dbReference type="InterPro" id="IPR036555">
    <property type="entry name" value="NusA_N_sf"/>
</dbReference>
<dbReference type="InterPro" id="IPR030842">
    <property type="entry name" value="TF_NusA_bacterial"/>
</dbReference>
<dbReference type="PANTHER" id="PTHR22648:SF0">
    <property type="entry name" value="TRANSCRIPTION TERMINATION_ANTITERMINATION PROTEIN NUSA"/>
    <property type="match status" value="1"/>
</dbReference>
<dbReference type="Gene3D" id="3.30.300.20">
    <property type="match status" value="2"/>
</dbReference>
<keyword evidence="3" id="KW-0694">RNA-binding</keyword>
<reference evidence="11 12" key="1">
    <citation type="submission" date="2019-03" db="EMBL/GenBank/DDBJ databases">
        <title>Characterization of a novel Mycoplasma cynos real-time PCR assay.</title>
        <authorList>
            <person name="Tallmadge R.L."/>
            <person name="Mitchell P.K."/>
            <person name="Goodman L."/>
        </authorList>
    </citation>
    <scope>NUCLEOTIDE SEQUENCE [LARGE SCALE GENOMIC DNA]</scope>
    <source>
        <strain evidence="11 12">1642</strain>
    </source>
</reference>
<dbReference type="RefSeq" id="WP_141483724.1">
    <property type="nucleotide sequence ID" value="NZ_SMDN01000003.1"/>
</dbReference>
<sequence>MSKNTIANQDAVFYNIAKHYETNQKIDINDIVRIFSGATTRILSKIDQDIEVEYILNEETKTLKPIIKTCIVIDDQEADEYANGDDNDKLLLILTYISLTNARKIKSDAQIDDVISIDLDLKALDKAVENTKDPNILKKIHSSILQEISALKKQKVYECFKDKIGQRVGIRYSTKNADGSWNVQIESESLLSTSAFLPAAYISSKRNVKPGAYGHATITSVEEDSKLSQVQVSVDTKENVEELLKLSIPEIQDGLIEIVASIRQPGERTKIALKPSDLAPADYDVYGAVVGPNGNRINSICEKIGEKIDVILYDEDVKKYISQAMSPAKVIDVVPKDNNVEGSRQNYWIIVPQDSLTPAIGRKGINVLLAAGLVGCNLEVISNTDALSKGIVFNNSKKFEPNKKPNQQFNTNRHTQRPKRNGSLFDMNKVNVKADNFDADVLSFQENEFEGIDTTSFDLDFNELFKKHSESEAKKEKQEQSKEITIDDIAEELTRENAKKEQYKNDAEDYKRVKESIKENFKVDKDLSSFGLDDFDIDDFMDDEDWGE</sequence>
<dbReference type="SUPFAM" id="SSF69705">
    <property type="entry name" value="Transcription factor NusA, N-terminal domain"/>
    <property type="match status" value="1"/>
</dbReference>
<dbReference type="EMBL" id="SMDN01000003">
    <property type="protein sequence ID" value="TQC53995.1"/>
    <property type="molecule type" value="Genomic_DNA"/>
</dbReference>
<dbReference type="GO" id="GO:0003723">
    <property type="term" value="F:RNA binding"/>
    <property type="evidence" value="ECO:0007669"/>
    <property type="project" value="UniProtKB-KW"/>
</dbReference>
<protein>
    <submittedName>
        <fullName evidence="11">Uncharacterized protein</fullName>
    </submittedName>
</protein>
<evidence type="ECO:0000259" key="10">
    <source>
        <dbReference type="Pfam" id="PF26594"/>
    </source>
</evidence>
<dbReference type="GO" id="GO:0006353">
    <property type="term" value="P:DNA-templated transcription termination"/>
    <property type="evidence" value="ECO:0007669"/>
    <property type="project" value="UniProtKB-KW"/>
</dbReference>
<organism evidence="11 12">
    <name type="scientific">Mycoplasmopsis mucosicanis</name>
    <dbReference type="NCBI Taxonomy" id="458208"/>
    <lineage>
        <taxon>Bacteria</taxon>
        <taxon>Bacillati</taxon>
        <taxon>Mycoplasmatota</taxon>
        <taxon>Mycoplasmoidales</taxon>
        <taxon>Metamycoplasmataceae</taxon>
        <taxon>Mycoplasmopsis</taxon>
    </lineage>
</organism>
<evidence type="ECO:0000313" key="11">
    <source>
        <dbReference type="EMBL" id="TQC53995.1"/>
    </source>
</evidence>
<evidence type="ECO:0000256" key="1">
    <source>
        <dbReference type="ARBA" id="ARBA00022472"/>
    </source>
</evidence>
<feature type="compositionally biased region" description="Polar residues" evidence="7">
    <location>
        <begin position="404"/>
        <end position="413"/>
    </location>
</feature>
<keyword evidence="2" id="KW-0963">Cytoplasm</keyword>
<dbReference type="GO" id="GO:0005829">
    <property type="term" value="C:cytosol"/>
    <property type="evidence" value="ECO:0007669"/>
    <property type="project" value="TreeGrafter"/>
</dbReference>
<evidence type="ECO:0000256" key="7">
    <source>
        <dbReference type="SAM" id="MobiDB-lite"/>
    </source>
</evidence>
<evidence type="ECO:0000259" key="9">
    <source>
        <dbReference type="Pfam" id="PF13184"/>
    </source>
</evidence>
<proteinExistence type="predicted"/>
<feature type="region of interest" description="Disordered" evidence="7">
    <location>
        <begin position="399"/>
        <end position="423"/>
    </location>
</feature>
<dbReference type="GO" id="GO:0003700">
    <property type="term" value="F:DNA-binding transcription factor activity"/>
    <property type="evidence" value="ECO:0007669"/>
    <property type="project" value="InterPro"/>
</dbReference>
<evidence type="ECO:0000256" key="4">
    <source>
        <dbReference type="ARBA" id="ARBA00023015"/>
    </source>
</evidence>
<dbReference type="Pfam" id="PF08529">
    <property type="entry name" value="NusA_N"/>
    <property type="match status" value="1"/>
</dbReference>
<dbReference type="InterPro" id="IPR015946">
    <property type="entry name" value="KH_dom-like_a/b"/>
</dbReference>
<dbReference type="InterPro" id="IPR025249">
    <property type="entry name" value="TF_NusA_KH_1st"/>
</dbReference>
<evidence type="ECO:0000256" key="6">
    <source>
        <dbReference type="SAM" id="Coils"/>
    </source>
</evidence>
<feature type="domain" description="Transcription factor NusA N-terminal" evidence="8">
    <location>
        <begin position="14"/>
        <end position="140"/>
    </location>
</feature>
<dbReference type="InterPro" id="IPR013735">
    <property type="entry name" value="TF_NusA_N"/>
</dbReference>
<keyword evidence="6" id="KW-0175">Coiled coil</keyword>
<feature type="domain" description="Transcription factor NusA first KH" evidence="9">
    <location>
        <begin position="238"/>
        <end position="313"/>
    </location>
</feature>
<dbReference type="PANTHER" id="PTHR22648">
    <property type="entry name" value="TRANSCRIPTION TERMINATION FACTOR NUSA"/>
    <property type="match status" value="1"/>
</dbReference>
<dbReference type="Gene3D" id="3.30.1480.10">
    <property type="entry name" value="NusA, N-terminal domain"/>
    <property type="match status" value="1"/>
</dbReference>
<keyword evidence="12" id="KW-1185">Reference proteome</keyword>
<evidence type="ECO:0000256" key="5">
    <source>
        <dbReference type="ARBA" id="ARBA00023163"/>
    </source>
</evidence>
<dbReference type="SUPFAM" id="SSF54814">
    <property type="entry name" value="Prokaryotic type KH domain (KH-domain type II)"/>
    <property type="match status" value="2"/>
</dbReference>
<keyword evidence="4" id="KW-0805">Transcription regulation</keyword>
<evidence type="ECO:0000313" key="12">
    <source>
        <dbReference type="Proteomes" id="UP000320801"/>
    </source>
</evidence>
<dbReference type="Pfam" id="PF26594">
    <property type="entry name" value="KH_NusA_2nd"/>
    <property type="match status" value="1"/>
</dbReference>
<comment type="caution">
    <text evidence="11">The sequence shown here is derived from an EMBL/GenBank/DDBJ whole genome shotgun (WGS) entry which is preliminary data.</text>
</comment>
<keyword evidence="5" id="KW-0804">Transcription</keyword>
<dbReference type="GO" id="GO:0031564">
    <property type="term" value="P:transcription antitermination"/>
    <property type="evidence" value="ECO:0007669"/>
    <property type="project" value="InterPro"/>
</dbReference>
<evidence type="ECO:0000256" key="3">
    <source>
        <dbReference type="ARBA" id="ARBA00022884"/>
    </source>
</evidence>
<feature type="coiled-coil region" evidence="6">
    <location>
        <begin position="486"/>
        <end position="520"/>
    </location>
</feature>
<dbReference type="Proteomes" id="UP000320801">
    <property type="component" value="Unassembled WGS sequence"/>
</dbReference>
<feature type="domain" description="NusA-like second KH" evidence="10">
    <location>
        <begin position="318"/>
        <end position="385"/>
    </location>
</feature>
<dbReference type="Pfam" id="PF13184">
    <property type="entry name" value="KH_NusA_1st"/>
    <property type="match status" value="1"/>
</dbReference>
<evidence type="ECO:0000259" key="8">
    <source>
        <dbReference type="Pfam" id="PF08529"/>
    </source>
</evidence>
<evidence type="ECO:0000256" key="2">
    <source>
        <dbReference type="ARBA" id="ARBA00022490"/>
    </source>
</evidence>
<dbReference type="OrthoDB" id="9807233at2"/>
<dbReference type="InterPro" id="IPR009019">
    <property type="entry name" value="KH_sf_prok-type"/>
</dbReference>
<name>A0A507SUV4_9BACT</name>